<evidence type="ECO:0008006" key="3">
    <source>
        <dbReference type="Google" id="ProtNLM"/>
    </source>
</evidence>
<dbReference type="HOGENOM" id="CLU_2022702_0_0_9"/>
<evidence type="ECO:0000313" key="1">
    <source>
        <dbReference type="EMBL" id="BAH08167.1"/>
    </source>
</evidence>
<dbReference type="AlphaFoldDB" id="B9DWS4"/>
<dbReference type="KEGG" id="ckr:CKR_3116"/>
<name>B9DWS4_CLOK1</name>
<dbReference type="EMBL" id="AP009049">
    <property type="protein sequence ID" value="BAH08167.1"/>
    <property type="molecule type" value="Genomic_DNA"/>
</dbReference>
<proteinExistence type="predicted"/>
<accession>B9DWS4</accession>
<organism evidence="1 2">
    <name type="scientific">Clostridium kluyveri (strain NBRC 12016)</name>
    <dbReference type="NCBI Taxonomy" id="583346"/>
    <lineage>
        <taxon>Bacteria</taxon>
        <taxon>Bacillati</taxon>
        <taxon>Bacillota</taxon>
        <taxon>Clostridia</taxon>
        <taxon>Eubacteriales</taxon>
        <taxon>Clostridiaceae</taxon>
        <taxon>Clostridium</taxon>
    </lineage>
</organism>
<reference evidence="2" key="1">
    <citation type="submission" date="2005-09" db="EMBL/GenBank/DDBJ databases">
        <title>Complete genome sequence of Clostridium kluyveri and comparative genomics of Clostridia species.</title>
        <authorList>
            <person name="Inui M."/>
            <person name="Nonaka H."/>
            <person name="Shinoda Y."/>
            <person name="Ikenaga Y."/>
            <person name="Abe M."/>
            <person name="Naito K."/>
            <person name="Vertes A.A."/>
            <person name="Yukawa H."/>
        </authorList>
    </citation>
    <scope>NUCLEOTIDE SEQUENCE [LARGE SCALE GENOMIC DNA]</scope>
    <source>
        <strain evidence="2">NBRC 12016</strain>
    </source>
</reference>
<evidence type="ECO:0000313" key="2">
    <source>
        <dbReference type="Proteomes" id="UP000007969"/>
    </source>
</evidence>
<gene>
    <name evidence="1" type="ordered locus">CKR_3116</name>
</gene>
<protein>
    <recommendedName>
        <fullName evidence="3">STAS domain-containing protein</fullName>
    </recommendedName>
</protein>
<dbReference type="Proteomes" id="UP000007969">
    <property type="component" value="Chromosome"/>
</dbReference>
<sequence>MGGICMYKLEIKPEKNIFLITFKGLLSKKEGEEFLSELLRELKTFDTSKYNLVVDTRELKVSTQDSTDNIKSTIELLVKTPFKERYNIAPKSIIAELQAKRVVKNDIFSKITPIKSYESLLKSPAIL</sequence>